<evidence type="ECO:0000313" key="4">
    <source>
        <dbReference type="Proteomes" id="UP000008701"/>
    </source>
</evidence>
<protein>
    <submittedName>
        <fullName evidence="3">SMC domain protein</fullName>
    </submittedName>
</protein>
<dbReference type="AlphaFoldDB" id="A1BG58"/>
<feature type="domain" description="Rad50/SbcC-type AAA" evidence="2">
    <location>
        <begin position="5"/>
        <end position="207"/>
    </location>
</feature>
<dbReference type="InterPro" id="IPR027417">
    <property type="entry name" value="P-loop_NTPase"/>
</dbReference>
<keyword evidence="4" id="KW-1185">Reference proteome</keyword>
<dbReference type="Gene3D" id="3.40.50.300">
    <property type="entry name" value="P-loop containing nucleotide triphosphate hydrolases"/>
    <property type="match status" value="2"/>
</dbReference>
<name>A1BG58_CHLPD</name>
<proteinExistence type="predicted"/>
<dbReference type="InterPro" id="IPR038729">
    <property type="entry name" value="Rad50/SbcC_AAA"/>
</dbReference>
<organism evidence="3 4">
    <name type="scientific">Chlorobium phaeobacteroides (strain DSM 266 / SMG 266 / 2430)</name>
    <dbReference type="NCBI Taxonomy" id="290317"/>
    <lineage>
        <taxon>Bacteria</taxon>
        <taxon>Pseudomonadati</taxon>
        <taxon>Chlorobiota</taxon>
        <taxon>Chlorobiia</taxon>
        <taxon>Chlorobiales</taxon>
        <taxon>Chlorobiaceae</taxon>
        <taxon>Chlorobium/Pelodictyon group</taxon>
        <taxon>Chlorobium</taxon>
    </lineage>
</organism>
<feature type="coiled-coil region" evidence="1">
    <location>
        <begin position="557"/>
        <end position="590"/>
    </location>
</feature>
<evidence type="ECO:0000259" key="2">
    <source>
        <dbReference type="Pfam" id="PF13476"/>
    </source>
</evidence>
<dbReference type="eggNOG" id="COG0419">
    <property type="taxonomic scope" value="Bacteria"/>
</dbReference>
<dbReference type="OrthoDB" id="9795626at2"/>
<evidence type="ECO:0000256" key="1">
    <source>
        <dbReference type="SAM" id="Coils"/>
    </source>
</evidence>
<dbReference type="STRING" id="290317.Cpha266_1354"/>
<dbReference type="PANTHER" id="PTHR32114">
    <property type="entry name" value="ABC TRANSPORTER ABCH.3"/>
    <property type="match status" value="1"/>
</dbReference>
<dbReference type="GO" id="GO:0016887">
    <property type="term" value="F:ATP hydrolysis activity"/>
    <property type="evidence" value="ECO:0007669"/>
    <property type="project" value="InterPro"/>
</dbReference>
<accession>A1BG58</accession>
<keyword evidence="1" id="KW-0175">Coiled coil</keyword>
<reference evidence="3 4" key="1">
    <citation type="submission" date="2006-12" db="EMBL/GenBank/DDBJ databases">
        <title>Complete sequence of Chlorobium phaeobacteroides DSM 266.</title>
        <authorList>
            <consortium name="US DOE Joint Genome Institute"/>
            <person name="Copeland A."/>
            <person name="Lucas S."/>
            <person name="Lapidus A."/>
            <person name="Barry K."/>
            <person name="Detter J.C."/>
            <person name="Glavina del Rio T."/>
            <person name="Hammon N."/>
            <person name="Israni S."/>
            <person name="Pitluck S."/>
            <person name="Goltsman E."/>
            <person name="Schmutz J."/>
            <person name="Larimer F."/>
            <person name="Land M."/>
            <person name="Hauser L."/>
            <person name="Mikhailova N."/>
            <person name="Li T."/>
            <person name="Overmann J."/>
            <person name="Bryant D.A."/>
            <person name="Richardson P."/>
        </authorList>
    </citation>
    <scope>NUCLEOTIDE SEQUENCE [LARGE SCALE GENOMIC DNA]</scope>
    <source>
        <strain evidence="3 4">DSM 266</strain>
    </source>
</reference>
<feature type="coiled-coil region" evidence="1">
    <location>
        <begin position="950"/>
        <end position="977"/>
    </location>
</feature>
<gene>
    <name evidence="3" type="ordered locus">Cpha266_1354</name>
</gene>
<evidence type="ECO:0000313" key="3">
    <source>
        <dbReference type="EMBL" id="ABL65385.1"/>
    </source>
</evidence>
<sequence>MKILSLRFKNLNSLVGEWFIDFSAPEYVSDGIFAITGPTGSGKSTILDAISLALYGQTPRLEKVNSSTNEIMSRHTGECFAEVVFETGTGRFRCHWAQHRARRHPLGILQAQKHEIADALTGRVIETKLQDTLQAVVERTGMDFDQFTRSMLLAQGGFAVFLQSPPDERAPVLEQITGTAIYSAISVKVHERNRAEQQELETLRVECSGIILLDDDALQAAKAELQAKLDEEAGIINRQSEAEASLRWLRQILVMKGELADMESDFEKLELSDRDFSGDRERMELARRAAGFEPAYMIIRQQQELQDRELREKSGAEHELERLNTDFTEHTERFREAEQKLEIFKGQEKELSMVVREVRALDIRISGKREQCDEMAAEIKALCERISASDSIICGIKREMEQERTEAEDSESYLAEHGTDSRLAASLSGIEALVLQYEEAQAEERDAGVLLAERHKLFENAKTLLLNFQPETVRAGEAFDQSRFRWEELSATLASLLQGTDISNLRMAVQELEERSRNLEILSVRIAAMAEREKRIVTLRETLPAIDSVQSRVAEEIDRLVLLQEKAEQVVEALQREAELYLKIRSLEDERKVLLYGSPCPLCGSRHHPWADGAVPEPSAEGEELQHAKASVLEISEKITALRIEAAGAIKDRAHNEEQIAELRILLSGEDAVCRNLAVQLEIAGDLNAEQVLRLLSEAHCAAEKEAERLGKAILLEKQLLFSESEAQRLHRLFTEAVRAEEKAEYEVKTAGMEVERAMDVQRKIQERKAAIRESLNREYDGYGIVPQAARSCRDVLLILHSRLERWHRANERRTSAYQRIAILEGNLKMQEEMLMTRKGEHAEKEKLLAACTAEFTTLNELRIARFGEKNPDEEEHRLAIMLKCSEVDLDGARRTCEAASTQILQLSTRIAMLASSLTERAMKIREKEALFLQELSESGFDGMGGFVSSRLDREELEQLEQQAKDLAARRLELETLRGERQYKLRMEEDRALTENSPEELQEELDALFGRLDIVRSDTASVKLHLYEHEQAAVMLREKTIALVARQIECSRWSLLHELIGSSDGKKFRNFAQGLTFEIMVHHANRQLMNMTDRYLLVRDVQRPLELNVIDNYQGGEIRSTKNLSGGESFLVSLALALGLSQMSSRNVSVDSLFLDEGFGTLDEDALETALQTLAGLHESGKLIGIISHVPVLRERIGTRIEVKPLNGGRSMVSGPGVSVVNEG</sequence>
<dbReference type="RefSeq" id="WP_011745205.1">
    <property type="nucleotide sequence ID" value="NC_008639.1"/>
</dbReference>
<dbReference type="Pfam" id="PF13476">
    <property type="entry name" value="AAA_23"/>
    <property type="match status" value="1"/>
</dbReference>
<dbReference type="EMBL" id="CP000492">
    <property type="protein sequence ID" value="ABL65385.1"/>
    <property type="molecule type" value="Genomic_DNA"/>
</dbReference>
<dbReference type="KEGG" id="cph:Cpha266_1354"/>
<feature type="coiled-coil region" evidence="1">
    <location>
        <begin position="306"/>
        <end position="340"/>
    </location>
</feature>
<dbReference type="PANTHER" id="PTHR32114:SF2">
    <property type="entry name" value="ABC TRANSPORTER ABCH.3"/>
    <property type="match status" value="1"/>
</dbReference>
<dbReference type="Proteomes" id="UP000008701">
    <property type="component" value="Chromosome"/>
</dbReference>
<dbReference type="GO" id="GO:0006302">
    <property type="term" value="P:double-strand break repair"/>
    <property type="evidence" value="ECO:0007669"/>
    <property type="project" value="InterPro"/>
</dbReference>
<dbReference type="HOGENOM" id="CLU_004785_1_0_10"/>
<dbReference type="Pfam" id="PF13558">
    <property type="entry name" value="SbcC_Walker_B"/>
    <property type="match status" value="1"/>
</dbReference>
<dbReference type="SUPFAM" id="SSF52540">
    <property type="entry name" value="P-loop containing nucleoside triphosphate hydrolases"/>
    <property type="match status" value="1"/>
</dbReference>